<evidence type="ECO:0000256" key="1">
    <source>
        <dbReference type="ARBA" id="ARBA00007613"/>
    </source>
</evidence>
<dbReference type="Pfam" id="PF02321">
    <property type="entry name" value="OEP"/>
    <property type="match status" value="2"/>
</dbReference>
<dbReference type="PANTHER" id="PTHR30203:SF24">
    <property type="entry name" value="BLR4935 PROTEIN"/>
    <property type="match status" value="1"/>
</dbReference>
<dbReference type="eggNOG" id="COG1538">
    <property type="taxonomic scope" value="Bacteria"/>
</dbReference>
<dbReference type="GO" id="GO:0015562">
    <property type="term" value="F:efflux transmembrane transporter activity"/>
    <property type="evidence" value="ECO:0007669"/>
    <property type="project" value="InterPro"/>
</dbReference>
<dbReference type="EMBL" id="JFYZ01000035">
    <property type="protein sequence ID" value="EZP76639.1"/>
    <property type="molecule type" value="Genomic_DNA"/>
</dbReference>
<proteinExistence type="inferred from homology"/>
<comment type="similarity">
    <text evidence="1">Belongs to the outer membrane factor (OMF) (TC 1.B.17) family.</text>
</comment>
<dbReference type="Proteomes" id="UP000024329">
    <property type="component" value="Unassembled WGS sequence"/>
</dbReference>
<dbReference type="RefSeq" id="WP_036528892.1">
    <property type="nucleotide sequence ID" value="NZ_JFYZ01000035.1"/>
</dbReference>
<dbReference type="InterPro" id="IPR003423">
    <property type="entry name" value="OMP_efflux"/>
</dbReference>
<name>A0A031JPL0_9SPHN</name>
<accession>A0A031JPL0</accession>
<gene>
    <name evidence="3" type="ORF">BV97_04522</name>
</gene>
<keyword evidence="2" id="KW-0732">Signal</keyword>
<feature type="signal peptide" evidence="2">
    <location>
        <begin position="1"/>
        <end position="20"/>
    </location>
</feature>
<evidence type="ECO:0000256" key="2">
    <source>
        <dbReference type="SAM" id="SignalP"/>
    </source>
</evidence>
<dbReference type="PATRIC" id="fig|158500.4.peg.4598"/>
<dbReference type="Gene3D" id="1.20.1600.10">
    <property type="entry name" value="Outer membrane efflux proteins (OEP)"/>
    <property type="match status" value="1"/>
</dbReference>
<dbReference type="PANTHER" id="PTHR30203">
    <property type="entry name" value="OUTER MEMBRANE CATION EFFLUX PROTEIN"/>
    <property type="match status" value="1"/>
</dbReference>
<reference evidence="3 4" key="1">
    <citation type="submission" date="2014-03" db="EMBL/GenBank/DDBJ databases">
        <title>Whole genome sequence of Novosphingobium resinovorum KF1.</title>
        <authorList>
            <person name="Gan H.M."/>
            <person name="Gan H.Y."/>
            <person name="Chew T.H."/>
            <person name="Savka M.A."/>
        </authorList>
    </citation>
    <scope>NUCLEOTIDE SEQUENCE [LARGE SCALE GENOMIC DNA]</scope>
    <source>
        <strain evidence="3 4">KF1</strain>
    </source>
</reference>
<comment type="caution">
    <text evidence="3">The sequence shown here is derived from an EMBL/GenBank/DDBJ whole genome shotgun (WGS) entry which is preliminary data.</text>
</comment>
<evidence type="ECO:0000313" key="4">
    <source>
        <dbReference type="Proteomes" id="UP000024329"/>
    </source>
</evidence>
<sequence>MYRIIAAVAAAACCAVGAHASDGPPPFTLARALSLAGAGSPVAEAGSAQVRVAAAARTVAALRPNPSLSLQTENVAGSGTYRGFDGAETTAQFTLPLEMGGKRSARIAVADAGQERARVERAISMADLRLAVTQGYIAALAAEHRALIAARQVEIAGEALHASQVRVRAGRASPLEEQRSQLMLANARLASEQAARLTQVARGNLARLIVAPVDGALDAAWFDHLAIAGPVERAVIDDTLAVRAAALDVATADAQLRLAAARRAPDLQLFAGPRRLEATRDTAMTFGVSIPLQLFDRGSAALAQAHAERDERDAQRRVAQIRIGQAIASADAEVANAETAARVAGGPALAAAQEAARIARIGYREGKFGQLDLLDAERALAETRLAAVDALAAYHDATARRERLTAPAPAPLPTED</sequence>
<protein>
    <submittedName>
        <fullName evidence="3">Outer membrane protein</fullName>
    </submittedName>
</protein>
<dbReference type="AlphaFoldDB" id="A0A031JPL0"/>
<evidence type="ECO:0000313" key="3">
    <source>
        <dbReference type="EMBL" id="EZP76639.1"/>
    </source>
</evidence>
<feature type="chain" id="PRO_5001551825" evidence="2">
    <location>
        <begin position="21"/>
        <end position="416"/>
    </location>
</feature>
<organism evidence="3 4">
    <name type="scientific">Novosphingobium resinovorum</name>
    <dbReference type="NCBI Taxonomy" id="158500"/>
    <lineage>
        <taxon>Bacteria</taxon>
        <taxon>Pseudomonadati</taxon>
        <taxon>Pseudomonadota</taxon>
        <taxon>Alphaproteobacteria</taxon>
        <taxon>Sphingomonadales</taxon>
        <taxon>Sphingomonadaceae</taxon>
        <taxon>Novosphingobium</taxon>
    </lineage>
</organism>
<dbReference type="SUPFAM" id="SSF56954">
    <property type="entry name" value="Outer membrane efflux proteins (OEP)"/>
    <property type="match status" value="1"/>
</dbReference>
<dbReference type="InterPro" id="IPR010131">
    <property type="entry name" value="MdtP/NodT-like"/>
</dbReference>